<feature type="transmembrane region" description="Helical" evidence="1">
    <location>
        <begin position="93"/>
        <end position="112"/>
    </location>
</feature>
<feature type="transmembrane region" description="Helical" evidence="1">
    <location>
        <begin position="20"/>
        <end position="42"/>
    </location>
</feature>
<dbReference type="GeneID" id="57974425"/>
<dbReference type="EMBL" id="CP000308">
    <property type="protein sequence ID" value="ABG15257.1"/>
    <property type="molecule type" value="Genomic_DNA"/>
</dbReference>
<keyword evidence="1" id="KW-1133">Transmembrane helix</keyword>
<feature type="transmembrane region" description="Helical" evidence="1">
    <location>
        <begin position="54"/>
        <end position="81"/>
    </location>
</feature>
<protein>
    <submittedName>
        <fullName evidence="2">Putative membrane protein</fullName>
    </submittedName>
</protein>
<keyword evidence="1" id="KW-0812">Transmembrane</keyword>
<accession>A0A0H2YB28</accession>
<evidence type="ECO:0000313" key="2">
    <source>
        <dbReference type="EMBL" id="ABG15257.1"/>
    </source>
</evidence>
<dbReference type="Pfam" id="PF06836">
    <property type="entry name" value="DUF1240"/>
    <property type="match status" value="1"/>
</dbReference>
<dbReference type="Proteomes" id="UP000001971">
    <property type="component" value="Chromosome"/>
</dbReference>
<dbReference type="InterPro" id="IPR010665">
    <property type="entry name" value="DUF1240"/>
</dbReference>
<dbReference type="AlphaFoldDB" id="A0A0H2YB28"/>
<gene>
    <name evidence="2" type="ordered locus">YPA_3295</name>
</gene>
<dbReference type="RefSeq" id="WP_002228139.1">
    <property type="nucleotide sequence ID" value="NC_008150.1"/>
</dbReference>
<evidence type="ECO:0000256" key="1">
    <source>
        <dbReference type="SAM" id="Phobius"/>
    </source>
</evidence>
<sequence>MKYLILGGYTVVANKNKISVACGAISLFVVASFSLFFSLTHYFNFFKMNDEVHFSWAVSLLLSGSPLLFYLSVVSGGYIIGYEKIYNDRVGKILAYIAVLGMVFSLFFSFYVDSSLKEAGYLKCERKSFIAPNKYVIDLKLCR</sequence>
<evidence type="ECO:0000313" key="3">
    <source>
        <dbReference type="Proteomes" id="UP000001971"/>
    </source>
</evidence>
<keyword evidence="1" id="KW-0472">Membrane</keyword>
<organism evidence="2 3">
    <name type="scientific">Yersinia pestis bv. Antiqua (strain Antiqua)</name>
    <dbReference type="NCBI Taxonomy" id="360102"/>
    <lineage>
        <taxon>Bacteria</taxon>
        <taxon>Pseudomonadati</taxon>
        <taxon>Pseudomonadota</taxon>
        <taxon>Gammaproteobacteria</taxon>
        <taxon>Enterobacterales</taxon>
        <taxon>Yersiniaceae</taxon>
        <taxon>Yersinia</taxon>
    </lineage>
</organism>
<dbReference type="KEGG" id="ypa:YPA_3295"/>
<proteinExistence type="predicted"/>
<reference evidence="2 3" key="1">
    <citation type="journal article" date="2006" name="J. Bacteriol.">
        <title>Complete genome sequence of Yersinia pestis strains Antiqua and Nepal516: evidence of gene reduction in an emerging pathogen.</title>
        <authorList>
            <person name="Chain P.S."/>
            <person name="Hu P."/>
            <person name="Malfatti S.A."/>
            <person name="Radnedge L."/>
            <person name="Larimer F."/>
            <person name="Vergez L.M."/>
            <person name="Worsham P."/>
            <person name="Chu M.C."/>
            <person name="Andersen G.L."/>
        </authorList>
    </citation>
    <scope>NUCLEOTIDE SEQUENCE [LARGE SCALE GENOMIC DNA]</scope>
    <source>
        <strain evidence="2 3">Antiqua</strain>
    </source>
</reference>
<name>A0A0H2YB28_YERPA</name>